<dbReference type="EMBL" id="AP023343">
    <property type="protein sequence ID" value="BCI92043.1"/>
    <property type="molecule type" value="Genomic_DNA"/>
</dbReference>
<dbReference type="SUPFAM" id="SSF53474">
    <property type="entry name" value="alpha/beta-Hydrolases"/>
    <property type="match status" value="1"/>
</dbReference>
<proteinExistence type="predicted"/>
<evidence type="ECO:0000313" key="2">
    <source>
        <dbReference type="EMBL" id="BCI92043.1"/>
    </source>
</evidence>
<feature type="region of interest" description="Disordered" evidence="1">
    <location>
        <begin position="53"/>
        <end position="73"/>
    </location>
</feature>
<dbReference type="InterPro" id="IPR029058">
    <property type="entry name" value="AB_hydrolase_fold"/>
</dbReference>
<name>A0A7G1IQQ3_MYCKA</name>
<sequence>MALPSHRQRPVSLLVMAHGLGAVRTMRLDAYAQRFCAAGYACLVFDYRNFGDSEGSPASCSTSAWNWRTGGPR</sequence>
<gene>
    <name evidence="2" type="ORF">NIIDMKKI_72490</name>
</gene>
<dbReference type="AlphaFoldDB" id="A0A7G1IQQ3"/>
<protein>
    <recommendedName>
        <fullName evidence="4">Serine aminopeptidase S33 domain-containing protein</fullName>
    </recommendedName>
</protein>
<reference evidence="2 3" key="1">
    <citation type="submission" date="2020-07" db="EMBL/GenBank/DDBJ databases">
        <title>Mycobacterium kansasii (former subtype) with zoonotic potential isolated from diseased indoor pet cat, Japan.</title>
        <authorList>
            <person name="Fukano H."/>
            <person name="Terazono T."/>
            <person name="Hoshino Y."/>
        </authorList>
    </citation>
    <scope>NUCLEOTIDE SEQUENCE [LARGE SCALE GENOMIC DNA]</scope>
    <source>
        <strain evidence="2 3">Kuro-I</strain>
    </source>
</reference>
<dbReference type="Proteomes" id="UP000516380">
    <property type="component" value="Chromosome"/>
</dbReference>
<evidence type="ECO:0000256" key="1">
    <source>
        <dbReference type="SAM" id="MobiDB-lite"/>
    </source>
</evidence>
<keyword evidence="3" id="KW-1185">Reference proteome</keyword>
<dbReference type="Gene3D" id="3.40.50.1820">
    <property type="entry name" value="alpha/beta hydrolase"/>
    <property type="match status" value="1"/>
</dbReference>
<evidence type="ECO:0000313" key="3">
    <source>
        <dbReference type="Proteomes" id="UP000516380"/>
    </source>
</evidence>
<evidence type="ECO:0008006" key="4">
    <source>
        <dbReference type="Google" id="ProtNLM"/>
    </source>
</evidence>
<feature type="compositionally biased region" description="Polar residues" evidence="1">
    <location>
        <begin position="56"/>
        <end position="66"/>
    </location>
</feature>
<accession>A0A7G1IQQ3</accession>
<organism evidence="2 3">
    <name type="scientific">Mycobacterium kansasii</name>
    <dbReference type="NCBI Taxonomy" id="1768"/>
    <lineage>
        <taxon>Bacteria</taxon>
        <taxon>Bacillati</taxon>
        <taxon>Actinomycetota</taxon>
        <taxon>Actinomycetes</taxon>
        <taxon>Mycobacteriales</taxon>
        <taxon>Mycobacteriaceae</taxon>
        <taxon>Mycobacterium</taxon>
    </lineage>
</organism>